<feature type="compositionally biased region" description="Basic and acidic residues" evidence="8">
    <location>
        <begin position="446"/>
        <end position="471"/>
    </location>
</feature>
<dbReference type="InterPro" id="IPR006569">
    <property type="entry name" value="CID_dom"/>
</dbReference>
<evidence type="ECO:0000259" key="10">
    <source>
        <dbReference type="PROSITE" id="PS51391"/>
    </source>
</evidence>
<dbReference type="Gene3D" id="1.25.40.90">
    <property type="match status" value="1"/>
</dbReference>
<proteinExistence type="predicted"/>
<reference evidence="11" key="1">
    <citation type="submission" date="2022-05" db="EMBL/GenBank/DDBJ databases">
        <title>The Musa troglodytarum L. genome provides insights into the mechanism of non-climacteric behaviour and enrichment of carotenoids.</title>
        <authorList>
            <person name="Wang J."/>
        </authorList>
    </citation>
    <scope>NUCLEOTIDE SEQUENCE</scope>
    <source>
        <tissue evidence="11">Leaf</tissue>
    </source>
</reference>
<gene>
    <name evidence="11" type="ORF">MUK42_31358</name>
</gene>
<feature type="region of interest" description="Disordered" evidence="8">
    <location>
        <begin position="178"/>
        <end position="248"/>
    </location>
</feature>
<dbReference type="Pfam" id="PF04818">
    <property type="entry name" value="CID"/>
    <property type="match status" value="1"/>
</dbReference>
<dbReference type="SMART" id="SM00582">
    <property type="entry name" value="RPR"/>
    <property type="match status" value="1"/>
</dbReference>
<dbReference type="Proteomes" id="UP001055439">
    <property type="component" value="Chromosome 4"/>
</dbReference>
<keyword evidence="5" id="KW-0287">Flowering</keyword>
<keyword evidence="12" id="KW-1185">Reference proteome</keyword>
<feature type="domain" description="PWWP" evidence="9">
    <location>
        <begin position="20"/>
        <end position="77"/>
    </location>
</feature>
<evidence type="ECO:0000256" key="8">
    <source>
        <dbReference type="SAM" id="MobiDB-lite"/>
    </source>
</evidence>
<feature type="compositionally biased region" description="Low complexity" evidence="8">
    <location>
        <begin position="1247"/>
        <end position="1257"/>
    </location>
</feature>
<keyword evidence="2" id="KW-0217">Developmental protein</keyword>
<keyword evidence="7" id="KW-0539">Nucleus</keyword>
<evidence type="ECO:0000313" key="12">
    <source>
        <dbReference type="Proteomes" id="UP001055439"/>
    </source>
</evidence>
<dbReference type="EMBL" id="CP097506">
    <property type="protein sequence ID" value="URD94425.1"/>
    <property type="molecule type" value="Genomic_DNA"/>
</dbReference>
<evidence type="ECO:0000256" key="2">
    <source>
        <dbReference type="ARBA" id="ARBA00022473"/>
    </source>
</evidence>
<dbReference type="InterPro" id="IPR008942">
    <property type="entry name" value="ENTH_VHS"/>
</dbReference>
<dbReference type="SMART" id="SM00293">
    <property type="entry name" value="PWWP"/>
    <property type="match status" value="1"/>
</dbReference>
<protein>
    <submittedName>
        <fullName evidence="11">RPR</fullName>
    </submittedName>
</protein>
<dbReference type="PROSITE" id="PS51391">
    <property type="entry name" value="CID"/>
    <property type="match status" value="1"/>
</dbReference>
<dbReference type="PANTHER" id="PTHR12550">
    <property type="entry name" value="HEPATOMA-DERIVED GROWTH FACTOR-RELATED"/>
    <property type="match status" value="1"/>
</dbReference>
<feature type="region of interest" description="Disordered" evidence="8">
    <location>
        <begin position="316"/>
        <end position="409"/>
    </location>
</feature>
<feature type="compositionally biased region" description="Pro residues" evidence="8">
    <location>
        <begin position="1177"/>
        <end position="1231"/>
    </location>
</feature>
<dbReference type="CDD" id="cd20147">
    <property type="entry name" value="PWWP_HULK"/>
    <property type="match status" value="1"/>
</dbReference>
<feature type="region of interest" description="Disordered" evidence="8">
    <location>
        <begin position="557"/>
        <end position="674"/>
    </location>
</feature>
<keyword evidence="4" id="KW-0805">Transcription regulation</keyword>
<feature type="region of interest" description="Disordered" evidence="8">
    <location>
        <begin position="426"/>
        <end position="473"/>
    </location>
</feature>
<evidence type="ECO:0000256" key="6">
    <source>
        <dbReference type="ARBA" id="ARBA00023163"/>
    </source>
</evidence>
<dbReference type="PANTHER" id="PTHR12550:SF70">
    <property type="entry name" value="JIL-1 ANCHORING AND STABILIZING PROTEIN, ISOFORM A"/>
    <property type="match status" value="1"/>
</dbReference>
<dbReference type="GO" id="GO:0005634">
    <property type="term" value="C:nucleus"/>
    <property type="evidence" value="ECO:0007669"/>
    <property type="project" value="UniProtKB-SubCell"/>
</dbReference>
<dbReference type="InterPro" id="IPR000313">
    <property type="entry name" value="PWWP_dom"/>
</dbReference>
<evidence type="ECO:0000256" key="1">
    <source>
        <dbReference type="ARBA" id="ARBA00004123"/>
    </source>
</evidence>
<feature type="compositionally biased region" description="Polar residues" evidence="8">
    <location>
        <begin position="662"/>
        <end position="674"/>
    </location>
</feature>
<evidence type="ECO:0000256" key="4">
    <source>
        <dbReference type="ARBA" id="ARBA00023015"/>
    </source>
</evidence>
<feature type="domain" description="CID" evidence="10">
    <location>
        <begin position="893"/>
        <end position="1034"/>
    </location>
</feature>
<keyword evidence="6" id="KW-0804">Transcription</keyword>
<dbReference type="Gene3D" id="2.30.30.140">
    <property type="match status" value="1"/>
</dbReference>
<feature type="compositionally biased region" description="Basic and acidic residues" evidence="8">
    <location>
        <begin position="350"/>
        <end position="368"/>
    </location>
</feature>
<dbReference type="Pfam" id="PF00855">
    <property type="entry name" value="PWWP"/>
    <property type="match status" value="1"/>
</dbReference>
<dbReference type="PROSITE" id="PS50812">
    <property type="entry name" value="PWWP"/>
    <property type="match status" value="1"/>
</dbReference>
<dbReference type="GO" id="GO:0006397">
    <property type="term" value="P:mRNA processing"/>
    <property type="evidence" value="ECO:0007669"/>
    <property type="project" value="UniProtKB-KW"/>
</dbReference>
<evidence type="ECO:0000256" key="3">
    <source>
        <dbReference type="ARBA" id="ARBA00022664"/>
    </source>
</evidence>
<feature type="compositionally biased region" description="Basic and acidic residues" evidence="8">
    <location>
        <begin position="583"/>
        <end position="596"/>
    </location>
</feature>
<comment type="subcellular location">
    <subcellularLocation>
        <location evidence="1">Nucleus</location>
    </subcellularLocation>
</comment>
<dbReference type="OrthoDB" id="62853at2759"/>
<feature type="region of interest" description="Disordered" evidence="8">
    <location>
        <begin position="1162"/>
        <end position="1262"/>
    </location>
</feature>
<evidence type="ECO:0000313" key="11">
    <source>
        <dbReference type="EMBL" id="URD94425.1"/>
    </source>
</evidence>
<evidence type="ECO:0000259" key="9">
    <source>
        <dbReference type="PROSITE" id="PS50812"/>
    </source>
</evidence>
<keyword evidence="3" id="KW-0507">mRNA processing</keyword>
<dbReference type="SUPFAM" id="SSF63748">
    <property type="entry name" value="Tudor/PWWP/MBT"/>
    <property type="match status" value="1"/>
</dbReference>
<sequence>MAPGRRRGGNRVKAMGQLKLGDFVLAKVKGYPAWPAKISRPEDFDRSPDPRKYFVQFFGTSEIAFVLPADIQVFTNESKSKLIARCQGKTVKYFSRAVEEICEAFEESHKKLSPESGLDIDMTSTGHTSSSISDFYDSKHLVEHDEVSHLEDQGKKHEHSVSDVSYCLNDKLNGMECGSRSQEANVSSDLSPSILDGDGSLLKRGNPSSNGAQVAKDTKLVVSSSVSHTCSDKKEKLTSPDPDVSKGNYLDMLPKKETAELLPEGSAAVGLQNCGDSQHENEPQKKDAATVLKVSGNGNQTTKLVAEQKQKVNNALKVKKSPSSQKQLKGSFGKGNKMFGEGNKGVASCDHNREPSKNVLRIDADSKYAKRSKSLKRPKEHFLDKGKMDRDPRKEVADASNEYASEGSISSGELTVKDFHIRNKKHKLDGSEDSHPAKRSKLIEVGSEKSKSSRHSDSSGVDAKRKGDKVIKTKKSGISMKAHFTSETETHHDRTLIQHNDAVLAMAKHSKSMDTVADPATKTAASTSRTSSHSLKDEVPVSTHVFRRRRLCKIDDDEEEQRTPIHKESASNLVGAHPGISVSEEKPHSLMEHNRDSLSNNAVTDKPGLAKDEKTSDGMTLPGKMAEKDRERRVKKCGGSQNSQSPVEPEYDESSFGDCRPSNVSPNTSTALGDTMKLTDQTPVKPHMKIVGSNGKKSQIVPSKLSKHTSGSLNSSHFQAMPEENKISNKAINIKVTSKSNRFDSKFSVEQNSKKDVSGGKRSEASVEAKMISFSESIYVDSTKSMKHLIAAAQAKRRQAQSQSLPPENAIFTLISAPTVIHGRSPSPSSIPFSTANSSLKNMKGTYACTPLGSPSAAPQEFSSLNKVELEEYEHRNSPEYSPLDGSLSGGTEAAVARDALEGMIETLSRTKDSIGRATRLAIECAKYGIAGEIVELLIQKLEGEPSFHRRVDLFFLVDSITQCSHAQKGIAGSSYIPNVQAALPRLLGAAAPPGAGTRENQRQCLKVLKLWLERKIMPENLLRRYIDDIEVPNDDVNAGIFLRRPSRAERSIDDPIREIEGMLVDEYGSNATFQLPGLLSSHVFEDEEGPITVCRDSGDELSYGAGNALEEFDTSACTPSDRHHHILKDVDGELEMEDTTLSKDGKGMMGDYNHKIDLQHENSSASMEPSSTNPTELPPLPTAPPPPLDSPPPPPPLPPLPSSPPPPPPPPPLSPSAPPLPPPVPPPLPPTGQAYLPPVPFPPAPSSSSPSSSFPSKQEEFRMSNGNQLVHMAGNAAMQGQETALSSEVVLQQHPNFMVTGMGNTQSHNNFSSSSTFEYGHNKLYLAPQTSHQIHQFQQGNTSLHQRPYHSVTPAQTCSNYPLPTTQMPAGHFSHITPVDQQSVQQTFNPYPLPSVPNSQRQYVSDEQRRVHSTDFSLDSQHSTWVSGARPPSCLGPPIVQDGFMRSGMERSPANSMGFQLPLHNPMPSGGSVQGHTFSQVPSGRPDIPGLNCWRPA</sequence>
<feature type="compositionally biased region" description="Polar residues" evidence="8">
    <location>
        <begin position="179"/>
        <end position="191"/>
    </location>
</feature>
<dbReference type="FunFam" id="1.25.40.90:FF:000037">
    <property type="entry name" value="Enhancer of ag-4 2"/>
    <property type="match status" value="1"/>
</dbReference>
<evidence type="ECO:0000256" key="7">
    <source>
        <dbReference type="ARBA" id="ARBA00023242"/>
    </source>
</evidence>
<dbReference type="EMBL" id="CP097506">
    <property type="protein sequence ID" value="URD94423.1"/>
    <property type="molecule type" value="Genomic_DNA"/>
</dbReference>
<feature type="compositionally biased region" description="Basic and acidic residues" evidence="8">
    <location>
        <begin position="380"/>
        <end position="397"/>
    </location>
</feature>
<name>A0A9E7JUT2_9LILI</name>
<evidence type="ECO:0000256" key="5">
    <source>
        <dbReference type="ARBA" id="ARBA00023089"/>
    </source>
</evidence>
<accession>A0A9E7JUT2</accession>
<organism evidence="11 12">
    <name type="scientific">Musa troglodytarum</name>
    <name type="common">fe'i banana</name>
    <dbReference type="NCBI Taxonomy" id="320322"/>
    <lineage>
        <taxon>Eukaryota</taxon>
        <taxon>Viridiplantae</taxon>
        <taxon>Streptophyta</taxon>
        <taxon>Embryophyta</taxon>
        <taxon>Tracheophyta</taxon>
        <taxon>Spermatophyta</taxon>
        <taxon>Magnoliopsida</taxon>
        <taxon>Liliopsida</taxon>
        <taxon>Zingiberales</taxon>
        <taxon>Musaceae</taxon>
        <taxon>Musa</taxon>
    </lineage>
</organism>
<feature type="compositionally biased region" description="Basic residues" evidence="8">
    <location>
        <begin position="369"/>
        <end position="379"/>
    </location>
</feature>
<dbReference type="GO" id="GO:0009908">
    <property type="term" value="P:flower development"/>
    <property type="evidence" value="ECO:0007669"/>
    <property type="project" value="UniProtKB-KW"/>
</dbReference>